<evidence type="ECO:0000313" key="1">
    <source>
        <dbReference type="EMBL" id="GAA0161676.1"/>
    </source>
</evidence>
<evidence type="ECO:0000313" key="2">
    <source>
        <dbReference type="Proteomes" id="UP001454036"/>
    </source>
</evidence>
<proteinExistence type="predicted"/>
<dbReference type="AlphaFoldDB" id="A0AAV3QFE6"/>
<protein>
    <submittedName>
        <fullName evidence="1">Uncharacterized protein</fullName>
    </submittedName>
</protein>
<accession>A0AAV3QFE6</accession>
<name>A0AAV3QFE6_LITER</name>
<organism evidence="1 2">
    <name type="scientific">Lithospermum erythrorhizon</name>
    <name type="common">Purple gromwell</name>
    <name type="synonym">Lithospermum officinale var. erythrorhizon</name>
    <dbReference type="NCBI Taxonomy" id="34254"/>
    <lineage>
        <taxon>Eukaryota</taxon>
        <taxon>Viridiplantae</taxon>
        <taxon>Streptophyta</taxon>
        <taxon>Embryophyta</taxon>
        <taxon>Tracheophyta</taxon>
        <taxon>Spermatophyta</taxon>
        <taxon>Magnoliopsida</taxon>
        <taxon>eudicotyledons</taxon>
        <taxon>Gunneridae</taxon>
        <taxon>Pentapetalae</taxon>
        <taxon>asterids</taxon>
        <taxon>lamiids</taxon>
        <taxon>Boraginales</taxon>
        <taxon>Boraginaceae</taxon>
        <taxon>Boraginoideae</taxon>
        <taxon>Lithospermeae</taxon>
        <taxon>Lithospermum</taxon>
    </lineage>
</organism>
<gene>
    <name evidence="1" type="ORF">LIER_17933</name>
</gene>
<comment type="caution">
    <text evidence="1">The sequence shown here is derived from an EMBL/GenBank/DDBJ whole genome shotgun (WGS) entry which is preliminary data.</text>
</comment>
<reference evidence="1 2" key="1">
    <citation type="submission" date="2024-01" db="EMBL/GenBank/DDBJ databases">
        <title>The complete chloroplast genome sequence of Lithospermum erythrorhizon: insights into the phylogenetic relationship among Boraginaceae species and the maternal lineages of purple gromwells.</title>
        <authorList>
            <person name="Okada T."/>
            <person name="Watanabe K."/>
        </authorList>
    </citation>
    <scope>NUCLEOTIDE SEQUENCE [LARGE SCALE GENOMIC DNA]</scope>
</reference>
<dbReference type="Proteomes" id="UP001454036">
    <property type="component" value="Unassembled WGS sequence"/>
</dbReference>
<keyword evidence="2" id="KW-1185">Reference proteome</keyword>
<sequence length="90" mass="9841">MDLVKEGKEREAKFIPPVDIDLLIGEKASLRQYACNVPIEDDWVRVKFLGRKGDVVWDGGSSEVVGEDDAILGGRGSKLWRLLGDEGVAG</sequence>
<dbReference type="EMBL" id="BAABME010004242">
    <property type="protein sequence ID" value="GAA0161676.1"/>
    <property type="molecule type" value="Genomic_DNA"/>
</dbReference>